<name>A0A2J6RVS2_HYAVF</name>
<dbReference type="PANTHER" id="PTHR48070:SF6">
    <property type="entry name" value="ESTERASE OVCA2"/>
    <property type="match status" value="1"/>
</dbReference>
<accession>A0A2J6RVS2</accession>
<evidence type="ECO:0000259" key="2">
    <source>
        <dbReference type="Pfam" id="PF03959"/>
    </source>
</evidence>
<dbReference type="EMBL" id="KZ613943">
    <property type="protein sequence ID" value="PMD42610.1"/>
    <property type="molecule type" value="Genomic_DNA"/>
</dbReference>
<gene>
    <name evidence="3" type="ORF">L207DRAFT_423918</name>
</gene>
<dbReference type="STRING" id="1149755.A0A2J6RVS2"/>
<dbReference type="GO" id="GO:0005737">
    <property type="term" value="C:cytoplasm"/>
    <property type="evidence" value="ECO:0007669"/>
    <property type="project" value="TreeGrafter"/>
</dbReference>
<proteinExistence type="predicted"/>
<dbReference type="PANTHER" id="PTHR48070">
    <property type="entry name" value="ESTERASE OVCA2"/>
    <property type="match status" value="1"/>
</dbReference>
<evidence type="ECO:0000313" key="4">
    <source>
        <dbReference type="Proteomes" id="UP000235786"/>
    </source>
</evidence>
<dbReference type="Pfam" id="PF03959">
    <property type="entry name" value="FSH1"/>
    <property type="match status" value="1"/>
</dbReference>
<dbReference type="OrthoDB" id="2094269at2759"/>
<dbReference type="GO" id="GO:0016787">
    <property type="term" value="F:hydrolase activity"/>
    <property type="evidence" value="ECO:0007669"/>
    <property type="project" value="UniProtKB-KW"/>
</dbReference>
<dbReference type="SUPFAM" id="SSF53474">
    <property type="entry name" value="alpha/beta-Hydrolases"/>
    <property type="match status" value="1"/>
</dbReference>
<dbReference type="InterPro" id="IPR050593">
    <property type="entry name" value="LovG"/>
</dbReference>
<dbReference type="InterPro" id="IPR005645">
    <property type="entry name" value="FSH-like_dom"/>
</dbReference>
<reference evidence="3 4" key="1">
    <citation type="submission" date="2016-04" db="EMBL/GenBank/DDBJ databases">
        <title>A degradative enzymes factory behind the ericoid mycorrhizal symbiosis.</title>
        <authorList>
            <consortium name="DOE Joint Genome Institute"/>
            <person name="Martino E."/>
            <person name="Morin E."/>
            <person name="Grelet G."/>
            <person name="Kuo A."/>
            <person name="Kohler A."/>
            <person name="Daghino S."/>
            <person name="Barry K."/>
            <person name="Choi C."/>
            <person name="Cichocki N."/>
            <person name="Clum A."/>
            <person name="Copeland A."/>
            <person name="Hainaut M."/>
            <person name="Haridas S."/>
            <person name="Labutti K."/>
            <person name="Lindquist E."/>
            <person name="Lipzen A."/>
            <person name="Khouja H.-R."/>
            <person name="Murat C."/>
            <person name="Ohm R."/>
            <person name="Olson A."/>
            <person name="Spatafora J."/>
            <person name="Veneault-Fourrey C."/>
            <person name="Henrissat B."/>
            <person name="Grigoriev I."/>
            <person name="Martin F."/>
            <person name="Perotto S."/>
        </authorList>
    </citation>
    <scope>NUCLEOTIDE SEQUENCE [LARGE SCALE GENOMIC DNA]</scope>
    <source>
        <strain evidence="3 4">F</strain>
    </source>
</reference>
<dbReference type="Proteomes" id="UP000235786">
    <property type="component" value="Unassembled WGS sequence"/>
</dbReference>
<dbReference type="GO" id="GO:0005634">
    <property type="term" value="C:nucleus"/>
    <property type="evidence" value="ECO:0007669"/>
    <property type="project" value="TreeGrafter"/>
</dbReference>
<sequence length="241" mass="26505">MNKLRILCLHGFTSNGTMHALQIRSLTDALSKDFDFLFPDGPHNVDMSQQGSENSSTKLWTEYVKANSTSGHRAWWFARDDPANSETGTYEGLERSLGYLGDYMKKEAPIHAVWGFSQGACFAGLLTALLSPGLKDHPLRKHLPSNQGPPSAGVFISGFKARFPQYGSIYAQGIDVPTLTIIGEKDDAVPSEKSEALMKICREPSALRHAGGHEIPGSPEHQATIIKFLRENVHAQNRESL</sequence>
<feature type="domain" description="Serine hydrolase" evidence="2">
    <location>
        <begin position="2"/>
        <end position="223"/>
    </location>
</feature>
<keyword evidence="4" id="KW-1185">Reference proteome</keyword>
<dbReference type="AlphaFoldDB" id="A0A2J6RVS2"/>
<protein>
    <recommendedName>
        <fullName evidence="2">Serine hydrolase domain-containing protein</fullName>
    </recommendedName>
</protein>
<keyword evidence="1" id="KW-0378">Hydrolase</keyword>
<evidence type="ECO:0000256" key="1">
    <source>
        <dbReference type="ARBA" id="ARBA00022801"/>
    </source>
</evidence>
<dbReference type="InterPro" id="IPR029058">
    <property type="entry name" value="AB_hydrolase_fold"/>
</dbReference>
<evidence type="ECO:0000313" key="3">
    <source>
        <dbReference type="EMBL" id="PMD42610.1"/>
    </source>
</evidence>
<dbReference type="Gene3D" id="3.40.50.1820">
    <property type="entry name" value="alpha/beta hydrolase"/>
    <property type="match status" value="1"/>
</dbReference>
<organism evidence="3 4">
    <name type="scientific">Hyaloscypha variabilis (strain UAMH 11265 / GT02V1 / F)</name>
    <name type="common">Meliniomyces variabilis</name>
    <dbReference type="NCBI Taxonomy" id="1149755"/>
    <lineage>
        <taxon>Eukaryota</taxon>
        <taxon>Fungi</taxon>
        <taxon>Dikarya</taxon>
        <taxon>Ascomycota</taxon>
        <taxon>Pezizomycotina</taxon>
        <taxon>Leotiomycetes</taxon>
        <taxon>Helotiales</taxon>
        <taxon>Hyaloscyphaceae</taxon>
        <taxon>Hyaloscypha</taxon>
        <taxon>Hyaloscypha variabilis</taxon>
    </lineage>
</organism>